<comment type="caution">
    <text evidence="3">The sequence shown here is derived from an EMBL/GenBank/DDBJ whole genome shotgun (WGS) entry which is preliminary data.</text>
</comment>
<feature type="domain" description="Reverse transcriptase Ty1/copia-type" evidence="2">
    <location>
        <begin position="114"/>
        <end position="242"/>
    </location>
</feature>
<keyword evidence="4" id="KW-1185">Reference proteome</keyword>
<organism evidence="3 4">
    <name type="scientific">Tanacetum coccineum</name>
    <dbReference type="NCBI Taxonomy" id="301880"/>
    <lineage>
        <taxon>Eukaryota</taxon>
        <taxon>Viridiplantae</taxon>
        <taxon>Streptophyta</taxon>
        <taxon>Embryophyta</taxon>
        <taxon>Tracheophyta</taxon>
        <taxon>Spermatophyta</taxon>
        <taxon>Magnoliopsida</taxon>
        <taxon>eudicotyledons</taxon>
        <taxon>Gunneridae</taxon>
        <taxon>Pentapetalae</taxon>
        <taxon>asterids</taxon>
        <taxon>campanulids</taxon>
        <taxon>Asterales</taxon>
        <taxon>Asteraceae</taxon>
        <taxon>Asteroideae</taxon>
        <taxon>Anthemideae</taxon>
        <taxon>Anthemidinae</taxon>
        <taxon>Tanacetum</taxon>
    </lineage>
</organism>
<dbReference type="InterPro" id="IPR013103">
    <property type="entry name" value="RVT_2"/>
</dbReference>
<evidence type="ECO:0000313" key="3">
    <source>
        <dbReference type="EMBL" id="GJS66285.1"/>
    </source>
</evidence>
<reference evidence="3" key="1">
    <citation type="journal article" date="2022" name="Int. J. Mol. Sci.">
        <title>Draft Genome of Tanacetum Coccineum: Genomic Comparison of Closely Related Tanacetum-Family Plants.</title>
        <authorList>
            <person name="Yamashiro T."/>
            <person name="Shiraishi A."/>
            <person name="Nakayama K."/>
            <person name="Satake H."/>
        </authorList>
    </citation>
    <scope>NUCLEOTIDE SEQUENCE</scope>
</reference>
<feature type="compositionally biased region" description="Polar residues" evidence="1">
    <location>
        <begin position="65"/>
        <end position="75"/>
    </location>
</feature>
<proteinExistence type="predicted"/>
<sequence length="371" mass="42317">MPNPPPPSSYVPPIKKDWDTLFQLMFDDYSNHPPSVASPVPAVIAPYPTDSTSILSSTIIDQDAPSPSTSQTPQEIQPPVIPSSVEEEFHDIEVEHLDNDPFFGKIRRTGRCFNKARLIARGYYQEEGIEFKESFASVARLEAIRIFIAYVVHKNMIIYQMDVRTAFLNGILCEEVYISQPNGFVDQDNPNQVYKLNKDLYELKQAPRAWYDLLSSFLLSQKFSKGTVDPTLFARKEGKDILLDSCIRLTAFTDVDHAGCQDTRRSTSGIMQLLGDRLVSWSSKKQKSTALSSIKAEYIALSKHIDIIYHFIKEQVENGVVELYFLRIEYQLADIFTKALGRERLEFLINKLGMRSMSPETLKRLAEEKEE</sequence>
<dbReference type="PANTHER" id="PTHR11439:SF483">
    <property type="entry name" value="PEPTIDE SYNTHASE GLIP-LIKE, PUTATIVE (AFU_ORTHOLOGUE AFUA_3G12920)-RELATED"/>
    <property type="match status" value="1"/>
</dbReference>
<name>A0ABQ4XLX8_9ASTR</name>
<evidence type="ECO:0000256" key="1">
    <source>
        <dbReference type="SAM" id="MobiDB-lite"/>
    </source>
</evidence>
<dbReference type="EMBL" id="BQNB010009637">
    <property type="protein sequence ID" value="GJS66285.1"/>
    <property type="molecule type" value="Genomic_DNA"/>
</dbReference>
<dbReference type="Pfam" id="PF07727">
    <property type="entry name" value="RVT_2"/>
    <property type="match status" value="1"/>
</dbReference>
<gene>
    <name evidence="3" type="ORF">Tco_0680849</name>
</gene>
<evidence type="ECO:0000259" key="2">
    <source>
        <dbReference type="Pfam" id="PF07727"/>
    </source>
</evidence>
<feature type="region of interest" description="Disordered" evidence="1">
    <location>
        <begin position="60"/>
        <end position="79"/>
    </location>
</feature>
<accession>A0ABQ4XLX8</accession>
<dbReference type="Proteomes" id="UP001151760">
    <property type="component" value="Unassembled WGS sequence"/>
</dbReference>
<dbReference type="PANTHER" id="PTHR11439">
    <property type="entry name" value="GAG-POL-RELATED RETROTRANSPOSON"/>
    <property type="match status" value="1"/>
</dbReference>
<protein>
    <submittedName>
        <fullName evidence="3">Retrovirus-related pol polyprotein from transposon TNT 1-94</fullName>
    </submittedName>
</protein>
<reference evidence="3" key="2">
    <citation type="submission" date="2022-01" db="EMBL/GenBank/DDBJ databases">
        <authorList>
            <person name="Yamashiro T."/>
            <person name="Shiraishi A."/>
            <person name="Satake H."/>
            <person name="Nakayama K."/>
        </authorList>
    </citation>
    <scope>NUCLEOTIDE SEQUENCE</scope>
</reference>
<evidence type="ECO:0000313" key="4">
    <source>
        <dbReference type="Proteomes" id="UP001151760"/>
    </source>
</evidence>
<dbReference type="CDD" id="cd09272">
    <property type="entry name" value="RNase_HI_RT_Ty1"/>
    <property type="match status" value="1"/>
</dbReference>